<feature type="signal peptide" evidence="3">
    <location>
        <begin position="1"/>
        <end position="20"/>
    </location>
</feature>
<keyword evidence="2" id="KW-1133">Transmembrane helix</keyword>
<keyword evidence="3" id="KW-0732">Signal</keyword>
<reference evidence="5 6" key="1">
    <citation type="submission" date="2018-04" db="EMBL/GenBank/DDBJ databases">
        <title>The genome of golden apple snail Pomacea canaliculata provides insight into stress tolerance and invasive adaptation.</title>
        <authorList>
            <person name="Liu C."/>
            <person name="Liu B."/>
            <person name="Ren Y."/>
            <person name="Zhang Y."/>
            <person name="Wang H."/>
            <person name="Li S."/>
            <person name="Jiang F."/>
            <person name="Yin L."/>
            <person name="Zhang G."/>
            <person name="Qian W."/>
            <person name="Fan W."/>
        </authorList>
    </citation>
    <scope>NUCLEOTIDE SEQUENCE [LARGE SCALE GENOMIC DNA]</scope>
    <source>
        <strain evidence="5">SZHN2017</strain>
        <tissue evidence="5">Muscle</tissue>
    </source>
</reference>
<dbReference type="PANTHER" id="PTHR31463">
    <property type="entry name" value="MACROPHAGE-EXPRESSED GENE 1 PROTEIN"/>
    <property type="match status" value="1"/>
</dbReference>
<accession>A0A2T7NUR8</accession>
<evidence type="ECO:0000256" key="2">
    <source>
        <dbReference type="SAM" id="Phobius"/>
    </source>
</evidence>
<proteinExistence type="predicted"/>
<comment type="caution">
    <text evidence="5">The sequence shown here is derived from an EMBL/GenBank/DDBJ whole genome shotgun (WGS) entry which is preliminary data.</text>
</comment>
<dbReference type="GO" id="GO:0045087">
    <property type="term" value="P:innate immune response"/>
    <property type="evidence" value="ECO:0007669"/>
    <property type="project" value="UniProtKB-KW"/>
</dbReference>
<evidence type="ECO:0000256" key="1">
    <source>
        <dbReference type="SAM" id="MobiDB-lite"/>
    </source>
</evidence>
<dbReference type="SMART" id="SM00457">
    <property type="entry name" value="MACPF"/>
    <property type="match status" value="1"/>
</dbReference>
<protein>
    <recommendedName>
        <fullName evidence="4">MACPF domain-containing protein</fullName>
    </recommendedName>
</protein>
<dbReference type="PANTHER" id="PTHR31463:SF1">
    <property type="entry name" value="MACROPHAGE-EXPRESSED GENE 1 PROTEIN"/>
    <property type="match status" value="1"/>
</dbReference>
<keyword evidence="2" id="KW-0812">Transmembrane</keyword>
<evidence type="ECO:0000313" key="5">
    <source>
        <dbReference type="EMBL" id="PVD24928.1"/>
    </source>
</evidence>
<feature type="chain" id="PRO_5015712981" description="MACPF domain-containing protein" evidence="3">
    <location>
        <begin position="21"/>
        <end position="767"/>
    </location>
</feature>
<organism evidence="5 6">
    <name type="scientific">Pomacea canaliculata</name>
    <name type="common">Golden apple snail</name>
    <dbReference type="NCBI Taxonomy" id="400727"/>
    <lineage>
        <taxon>Eukaryota</taxon>
        <taxon>Metazoa</taxon>
        <taxon>Spiralia</taxon>
        <taxon>Lophotrochozoa</taxon>
        <taxon>Mollusca</taxon>
        <taxon>Gastropoda</taxon>
        <taxon>Caenogastropoda</taxon>
        <taxon>Architaenioglossa</taxon>
        <taxon>Ampullarioidea</taxon>
        <taxon>Ampullariidae</taxon>
        <taxon>Pomacea</taxon>
    </lineage>
</organism>
<dbReference type="AlphaFoldDB" id="A0A2T7NUR8"/>
<dbReference type="InterPro" id="IPR039707">
    <property type="entry name" value="MPEG1"/>
</dbReference>
<dbReference type="PROSITE" id="PS51412">
    <property type="entry name" value="MACPF_2"/>
    <property type="match status" value="1"/>
</dbReference>
<evidence type="ECO:0000256" key="3">
    <source>
        <dbReference type="SAM" id="SignalP"/>
    </source>
</evidence>
<feature type="domain" description="MACPF" evidence="4">
    <location>
        <begin position="36"/>
        <end position="364"/>
    </location>
</feature>
<name>A0A2T7NUR8_POMCA</name>
<gene>
    <name evidence="5" type="ORF">C0Q70_15422</name>
</gene>
<dbReference type="GO" id="GO:0030670">
    <property type="term" value="C:phagocytic vesicle membrane"/>
    <property type="evidence" value="ECO:0007669"/>
    <property type="project" value="UniProtKB-SubCell"/>
</dbReference>
<dbReference type="EMBL" id="PZQS01000009">
    <property type="protein sequence ID" value="PVD24928.1"/>
    <property type="molecule type" value="Genomic_DNA"/>
</dbReference>
<dbReference type="Pfam" id="PF01823">
    <property type="entry name" value="MACPF"/>
    <property type="match status" value="1"/>
</dbReference>
<feature type="region of interest" description="Disordered" evidence="1">
    <location>
        <begin position="667"/>
        <end position="689"/>
    </location>
</feature>
<dbReference type="InterPro" id="IPR020864">
    <property type="entry name" value="MACPF"/>
</dbReference>
<sequence>MASSLVLAFVVVGLVNCAISSPDNNVESMVGSVTDYPVGDPRRCFEMARKNGYKMAGFEVLPGFGWDNLRNVDQGQVVNFNYSQCRTTDDMRFLLPDSVSTVPVKTSSVAIFAELFTHWSNWTSTTSKSINVEAGLDLSKVAISGKFSDSFQDMKSKAIGDKSMATRSQVRYTRYVVQLQPDSPLHPTFRGRLLDIAAAHQLNQTKMARYLSQLLVRDFGTHVVTRAEAGATLVQVDHLKEDWVTKYADQKSSILAAASVTLFSVFHMSVSYGTSTDNSFTTSYQTNRTSSVVKTMGGPSYRPSNFTPDAWAVLVDGDLVAVDRAGDPLHFIVTSTALPELPASTLAQVAGSVQEAVDAYYSFNTIPGCMNPSSPNFAPAANIEDGSCHPIVSNMTFGGVFQTCTMSPNSNDGDLCQGMSQVNPLTGTYSCPPNYQPVLLHSDTMQTSRSVHSCHSCWLFFHCCHDDYYHSEGTYSMYWCAASGPIPDHTGYLFGGLYTSHVANGVTQSMSCPPTFFALKLGSGLDLHVCVSDDFELGTENAVPFAGFISCAAGNPLVVGGKPGSEKSLQASHNLRSFFQDKPSSWPKRCPDNYSKHLATIDGGCQIDYCVQTGALAGPVLPPVKRPPFMPSPALPPPDKDTLIVFDPSTRTWHKNEKAQALMAELTKSKGASVTDSSTESPSRSGSTVSLSAGAAAGISVAATLACVVIATLAVLAVRARRRRGAEGYRRLPNSIFDDRGQSYGSVNAQSSAVGGDSAVVVVPPEQ</sequence>
<keyword evidence="2" id="KW-0472">Membrane</keyword>
<keyword evidence="6" id="KW-1185">Reference proteome</keyword>
<feature type="transmembrane region" description="Helical" evidence="2">
    <location>
        <begin position="691"/>
        <end position="718"/>
    </location>
</feature>
<evidence type="ECO:0000259" key="4">
    <source>
        <dbReference type="PROSITE" id="PS51412"/>
    </source>
</evidence>
<dbReference type="GO" id="GO:0002250">
    <property type="term" value="P:adaptive immune response"/>
    <property type="evidence" value="ECO:0007669"/>
    <property type="project" value="UniProtKB-KW"/>
</dbReference>
<evidence type="ECO:0000313" key="6">
    <source>
        <dbReference type="Proteomes" id="UP000245119"/>
    </source>
</evidence>
<dbReference type="Proteomes" id="UP000245119">
    <property type="component" value="Linkage Group LG9"/>
</dbReference>
<feature type="compositionally biased region" description="Low complexity" evidence="1">
    <location>
        <begin position="673"/>
        <end position="689"/>
    </location>
</feature>
<dbReference type="OrthoDB" id="5950457at2759"/>
<dbReference type="OMA" id="QTHEEGY"/>
<dbReference type="CDD" id="cd22579">
    <property type="entry name" value="MPEG1_P2"/>
    <property type="match status" value="1"/>
</dbReference>